<keyword evidence="2" id="KW-0804">Transcription</keyword>
<comment type="caution">
    <text evidence="4">The sequence shown here is derived from an EMBL/GenBank/DDBJ whole genome shotgun (WGS) entry which is preliminary data.</text>
</comment>
<evidence type="ECO:0000256" key="1">
    <source>
        <dbReference type="ARBA" id="ARBA00023015"/>
    </source>
</evidence>
<dbReference type="InterPro" id="IPR053142">
    <property type="entry name" value="PchR_regulatory_protein"/>
</dbReference>
<name>A0ABS9AXV8_9GAMM</name>
<dbReference type="Gene3D" id="1.10.10.60">
    <property type="entry name" value="Homeodomain-like"/>
    <property type="match status" value="1"/>
</dbReference>
<dbReference type="PROSITE" id="PS01124">
    <property type="entry name" value="HTH_ARAC_FAMILY_2"/>
    <property type="match status" value="1"/>
</dbReference>
<dbReference type="Pfam" id="PF12833">
    <property type="entry name" value="HTH_18"/>
    <property type="match status" value="1"/>
</dbReference>
<accession>A0ABS9AXV8</accession>
<dbReference type="EMBL" id="JABFTV010000013">
    <property type="protein sequence ID" value="MCE8026644.1"/>
    <property type="molecule type" value="Genomic_DNA"/>
</dbReference>
<sequence>MQYGASSNSRDFLQQGTWLHRLDDGLALAFTRCRPPRALIETSHTPHAEAGIILTFGLLGSSEYREYCGPRVDFCRGHTTVTAFDHSRGERRMPAGESVLQLRLIASAEWLTRYLGKSSQATLPTSSGIRTLAFRPTPASSGAHLQALRTLLQTNGSRIQLHIHALSLMGEQLETLLPPPAAPAKGRMTTADAERIHQARNIIVEELDTPLTLAYLAARVGLGEQKLKAGFQHLFDITPGRFLHEQRMRHAHRLLESGQQVAQAAYATGYRHPSNFSAAFSGFFGYPPKAVKHGR</sequence>
<keyword evidence="5" id="KW-1185">Reference proteome</keyword>
<dbReference type="Proteomes" id="UP001320272">
    <property type="component" value="Unassembled WGS sequence"/>
</dbReference>
<evidence type="ECO:0000256" key="2">
    <source>
        <dbReference type="ARBA" id="ARBA00023163"/>
    </source>
</evidence>
<organism evidence="4 5">
    <name type="scientific">Billgrantia aerodenitrificans</name>
    <dbReference type="NCBI Taxonomy" id="2733483"/>
    <lineage>
        <taxon>Bacteria</taxon>
        <taxon>Pseudomonadati</taxon>
        <taxon>Pseudomonadota</taxon>
        <taxon>Gammaproteobacteria</taxon>
        <taxon>Oceanospirillales</taxon>
        <taxon>Halomonadaceae</taxon>
        <taxon>Billgrantia</taxon>
    </lineage>
</organism>
<keyword evidence="1" id="KW-0805">Transcription regulation</keyword>
<dbReference type="InterPro" id="IPR018060">
    <property type="entry name" value="HTH_AraC"/>
</dbReference>
<feature type="domain" description="HTH araC/xylS-type" evidence="3">
    <location>
        <begin position="197"/>
        <end position="294"/>
    </location>
</feature>
<evidence type="ECO:0000313" key="5">
    <source>
        <dbReference type="Proteomes" id="UP001320272"/>
    </source>
</evidence>
<dbReference type="SUPFAM" id="SSF46689">
    <property type="entry name" value="Homeodomain-like"/>
    <property type="match status" value="2"/>
</dbReference>
<dbReference type="SMART" id="SM00342">
    <property type="entry name" value="HTH_ARAC"/>
    <property type="match status" value="1"/>
</dbReference>
<evidence type="ECO:0000313" key="4">
    <source>
        <dbReference type="EMBL" id="MCE8026644.1"/>
    </source>
</evidence>
<gene>
    <name evidence="4" type="ORF">HOP59_21160</name>
</gene>
<dbReference type="PANTHER" id="PTHR47893">
    <property type="entry name" value="REGULATORY PROTEIN PCHR"/>
    <property type="match status" value="1"/>
</dbReference>
<dbReference type="RefSeq" id="WP_234255507.1">
    <property type="nucleotide sequence ID" value="NZ_JABFTV010000013.1"/>
</dbReference>
<proteinExistence type="predicted"/>
<dbReference type="PANTHER" id="PTHR47893:SF1">
    <property type="entry name" value="REGULATORY PROTEIN PCHR"/>
    <property type="match status" value="1"/>
</dbReference>
<dbReference type="InterPro" id="IPR009057">
    <property type="entry name" value="Homeodomain-like_sf"/>
</dbReference>
<protein>
    <submittedName>
        <fullName evidence="4">Helix-turn-helix transcriptional regulator</fullName>
    </submittedName>
</protein>
<reference evidence="4 5" key="1">
    <citation type="journal article" date="2021" name="Front. Microbiol.">
        <title>Aerobic Denitrification and Heterotrophic Sulfur Oxidation in the Genus Halomonas Revealed by Six Novel Species Characterizations and Genome-Based Analysis.</title>
        <authorList>
            <person name="Wang L."/>
            <person name="Shao Z."/>
        </authorList>
    </citation>
    <scope>NUCLEOTIDE SEQUENCE [LARGE SCALE GENOMIC DNA]</scope>
    <source>
        <strain evidence="4 5">MCCC 1A11058</strain>
    </source>
</reference>
<evidence type="ECO:0000259" key="3">
    <source>
        <dbReference type="PROSITE" id="PS01124"/>
    </source>
</evidence>